<evidence type="ECO:0000256" key="3">
    <source>
        <dbReference type="ARBA" id="ARBA00022722"/>
    </source>
</evidence>
<dbReference type="RefSeq" id="WP_184937786.1">
    <property type="nucleotide sequence ID" value="NZ_BAAAWZ010000001.1"/>
</dbReference>
<dbReference type="PANTHER" id="PTHR33653:SF1">
    <property type="entry name" value="RIBONUCLEASE VAPC2"/>
    <property type="match status" value="1"/>
</dbReference>
<comment type="cofactor">
    <cofactor evidence="1 8">
        <name>Mg(2+)</name>
        <dbReference type="ChEBI" id="CHEBI:18420"/>
    </cofactor>
</comment>
<keyword evidence="2 8" id="KW-1277">Toxin-antitoxin system</keyword>
<dbReference type="GO" id="GO:0090729">
    <property type="term" value="F:toxin activity"/>
    <property type="evidence" value="ECO:0007669"/>
    <property type="project" value="UniProtKB-KW"/>
</dbReference>
<dbReference type="PANTHER" id="PTHR33653">
    <property type="entry name" value="RIBONUCLEASE VAPC2"/>
    <property type="match status" value="1"/>
</dbReference>
<keyword evidence="3 8" id="KW-0540">Nuclease</keyword>
<organism evidence="10 11">
    <name type="scientific">Planomonospora venezuelensis</name>
    <dbReference type="NCBI Taxonomy" id="1999"/>
    <lineage>
        <taxon>Bacteria</taxon>
        <taxon>Bacillati</taxon>
        <taxon>Actinomycetota</taxon>
        <taxon>Actinomycetes</taxon>
        <taxon>Streptosporangiales</taxon>
        <taxon>Streptosporangiaceae</taxon>
        <taxon>Planomonospora</taxon>
    </lineage>
</organism>
<evidence type="ECO:0000256" key="7">
    <source>
        <dbReference type="ARBA" id="ARBA00038093"/>
    </source>
</evidence>
<proteinExistence type="inferred from homology"/>
<feature type="binding site" evidence="8">
    <location>
        <position position="7"/>
    </location>
    <ligand>
        <name>Mg(2+)</name>
        <dbReference type="ChEBI" id="CHEBI:18420"/>
    </ligand>
</feature>
<keyword evidence="5 8" id="KW-0378">Hydrolase</keyword>
<evidence type="ECO:0000256" key="4">
    <source>
        <dbReference type="ARBA" id="ARBA00022723"/>
    </source>
</evidence>
<evidence type="ECO:0000256" key="1">
    <source>
        <dbReference type="ARBA" id="ARBA00001946"/>
    </source>
</evidence>
<dbReference type="Proteomes" id="UP000562352">
    <property type="component" value="Unassembled WGS sequence"/>
</dbReference>
<dbReference type="HAMAP" id="MF_00265">
    <property type="entry name" value="VapC_Nob1"/>
    <property type="match status" value="1"/>
</dbReference>
<dbReference type="EC" id="3.1.-.-" evidence="8"/>
<dbReference type="GO" id="GO:0000287">
    <property type="term" value="F:magnesium ion binding"/>
    <property type="evidence" value="ECO:0007669"/>
    <property type="project" value="UniProtKB-UniRule"/>
</dbReference>
<dbReference type="InterPro" id="IPR050556">
    <property type="entry name" value="Type_II_TA_system_RNase"/>
</dbReference>
<dbReference type="EMBL" id="JACHJJ010000001">
    <property type="protein sequence ID" value="MBB5961168.1"/>
    <property type="molecule type" value="Genomic_DNA"/>
</dbReference>
<evidence type="ECO:0000313" key="11">
    <source>
        <dbReference type="Proteomes" id="UP000562352"/>
    </source>
</evidence>
<evidence type="ECO:0000256" key="5">
    <source>
        <dbReference type="ARBA" id="ARBA00022801"/>
    </source>
</evidence>
<dbReference type="Pfam" id="PF01850">
    <property type="entry name" value="PIN"/>
    <property type="match status" value="1"/>
</dbReference>
<comment type="similarity">
    <text evidence="7 8">Belongs to the PINc/VapC protein family.</text>
</comment>
<protein>
    <recommendedName>
        <fullName evidence="8">Ribonuclease VapC</fullName>
        <shortName evidence="8">RNase VapC</shortName>
        <ecNumber evidence="8">3.1.-.-</ecNumber>
    </recommendedName>
    <alternativeName>
        <fullName evidence="8">Toxin VapC</fullName>
    </alternativeName>
</protein>
<name>A0A841CYH7_PLAVE</name>
<comment type="function">
    <text evidence="8">Toxic component of a toxin-antitoxin (TA) system. An RNase.</text>
</comment>
<keyword evidence="11" id="KW-1185">Reference proteome</keyword>
<feature type="domain" description="PIN" evidence="9">
    <location>
        <begin position="4"/>
        <end position="119"/>
    </location>
</feature>
<gene>
    <name evidence="8" type="primary">vapC</name>
    <name evidence="10" type="ORF">FHS22_000406</name>
</gene>
<dbReference type="GO" id="GO:0016787">
    <property type="term" value="F:hydrolase activity"/>
    <property type="evidence" value="ECO:0007669"/>
    <property type="project" value="UniProtKB-KW"/>
</dbReference>
<dbReference type="InterPro" id="IPR002716">
    <property type="entry name" value="PIN_dom"/>
</dbReference>
<accession>A0A841CYH7</accession>
<evidence type="ECO:0000313" key="10">
    <source>
        <dbReference type="EMBL" id="MBB5961168.1"/>
    </source>
</evidence>
<comment type="caution">
    <text evidence="10">The sequence shown here is derived from an EMBL/GenBank/DDBJ whole genome shotgun (WGS) entry which is preliminary data.</text>
</comment>
<keyword evidence="8" id="KW-0800">Toxin</keyword>
<reference evidence="10 11" key="1">
    <citation type="submission" date="2020-08" db="EMBL/GenBank/DDBJ databases">
        <title>Genomic Encyclopedia of Type Strains, Phase III (KMG-III): the genomes of soil and plant-associated and newly described type strains.</title>
        <authorList>
            <person name="Whitman W."/>
        </authorList>
    </citation>
    <scope>NUCLEOTIDE SEQUENCE [LARGE SCALE GENOMIC DNA]</scope>
    <source>
        <strain evidence="10 11">CECT 3303</strain>
    </source>
</reference>
<evidence type="ECO:0000256" key="2">
    <source>
        <dbReference type="ARBA" id="ARBA00022649"/>
    </source>
</evidence>
<dbReference type="SUPFAM" id="SSF88723">
    <property type="entry name" value="PIN domain-like"/>
    <property type="match status" value="1"/>
</dbReference>
<keyword evidence="4 8" id="KW-0479">Metal-binding</keyword>
<dbReference type="InterPro" id="IPR029060">
    <property type="entry name" value="PIN-like_dom_sf"/>
</dbReference>
<dbReference type="GO" id="GO:0004540">
    <property type="term" value="F:RNA nuclease activity"/>
    <property type="evidence" value="ECO:0007669"/>
    <property type="project" value="InterPro"/>
</dbReference>
<feature type="binding site" evidence="8">
    <location>
        <position position="97"/>
    </location>
    <ligand>
        <name>Mg(2+)</name>
        <dbReference type="ChEBI" id="CHEBI:18420"/>
    </ligand>
</feature>
<dbReference type="InterPro" id="IPR022907">
    <property type="entry name" value="VapC_family"/>
</dbReference>
<dbReference type="AlphaFoldDB" id="A0A841CYH7"/>
<dbReference type="Gene3D" id="3.40.50.1010">
    <property type="entry name" value="5'-nuclease"/>
    <property type="match status" value="1"/>
</dbReference>
<sequence>MTGYLIDTSALWHLLRTPETQEAWADRITSRALSICEPTRTEFLHSATGPAHRDELETELNDLCQLAAVPKNAWRWVENAQYKLTLKGRHRSAGAIDLLLCATAVHHGLTVLHVGNDFVTASAVMTEVRQRDIRIP</sequence>
<evidence type="ECO:0000256" key="8">
    <source>
        <dbReference type="HAMAP-Rule" id="MF_00265"/>
    </source>
</evidence>
<evidence type="ECO:0000259" key="9">
    <source>
        <dbReference type="Pfam" id="PF01850"/>
    </source>
</evidence>
<keyword evidence="6 8" id="KW-0460">Magnesium</keyword>
<evidence type="ECO:0000256" key="6">
    <source>
        <dbReference type="ARBA" id="ARBA00022842"/>
    </source>
</evidence>